<evidence type="ECO:0000256" key="6">
    <source>
        <dbReference type="ARBA" id="ARBA00023136"/>
    </source>
</evidence>
<comment type="caution">
    <text evidence="8">The sequence shown here is derived from an EMBL/GenBank/DDBJ whole genome shotgun (WGS) entry which is preliminary data.</text>
</comment>
<keyword evidence="7" id="KW-0732">Signal</keyword>
<proteinExistence type="inferred from homology"/>
<evidence type="ECO:0000256" key="2">
    <source>
        <dbReference type="ARBA" id="ARBA00006228"/>
    </source>
</evidence>
<feature type="chain" id="PRO_5047041559" description="Cation transporter" evidence="7">
    <location>
        <begin position="27"/>
        <end position="126"/>
    </location>
</feature>
<feature type="signal peptide" evidence="7">
    <location>
        <begin position="1"/>
        <end position="26"/>
    </location>
</feature>
<keyword evidence="5" id="KW-1133">Transmembrane helix</keyword>
<gene>
    <name evidence="8" type="ORF">GCM10009821_10600</name>
</gene>
<reference evidence="8 9" key="1">
    <citation type="journal article" date="2019" name="Int. J. Syst. Evol. Microbiol.">
        <title>The Global Catalogue of Microorganisms (GCM) 10K type strain sequencing project: providing services to taxonomists for standard genome sequencing and annotation.</title>
        <authorList>
            <consortium name="The Broad Institute Genomics Platform"/>
            <consortium name="The Broad Institute Genome Sequencing Center for Infectious Disease"/>
            <person name="Wu L."/>
            <person name="Ma J."/>
        </authorList>
    </citation>
    <scope>NUCLEOTIDE SEQUENCE [LARGE SCALE GENOMIC DNA]</scope>
    <source>
        <strain evidence="8 9">JCM 15749</strain>
    </source>
</reference>
<dbReference type="Pfam" id="PF01899">
    <property type="entry name" value="MNHE"/>
    <property type="match status" value="1"/>
</dbReference>
<dbReference type="PANTHER" id="PTHR34584:SF1">
    <property type="entry name" value="NA(+)_H(+) ANTIPORTER SUBUNIT E1"/>
    <property type="match status" value="1"/>
</dbReference>
<evidence type="ECO:0000256" key="3">
    <source>
        <dbReference type="ARBA" id="ARBA00022475"/>
    </source>
</evidence>
<name>A0ABN2VVX0_9ACTN</name>
<keyword evidence="4" id="KW-0812">Transmembrane</keyword>
<comment type="similarity">
    <text evidence="2">Belongs to the CPA3 antiporters (TC 2.A.63) subunit E family.</text>
</comment>
<evidence type="ECO:0000256" key="4">
    <source>
        <dbReference type="ARBA" id="ARBA00022692"/>
    </source>
</evidence>
<keyword evidence="6" id="KW-0472">Membrane</keyword>
<evidence type="ECO:0000256" key="5">
    <source>
        <dbReference type="ARBA" id="ARBA00022989"/>
    </source>
</evidence>
<dbReference type="RefSeq" id="WP_344325442.1">
    <property type="nucleotide sequence ID" value="NZ_BAAAPY010000002.1"/>
</dbReference>
<comment type="subcellular location">
    <subcellularLocation>
        <location evidence="1">Cell membrane</location>
        <topology evidence="1">Multi-pass membrane protein</topology>
    </subcellularLocation>
</comment>
<evidence type="ECO:0008006" key="10">
    <source>
        <dbReference type="Google" id="ProtNLM"/>
    </source>
</evidence>
<dbReference type="Proteomes" id="UP001501480">
    <property type="component" value="Unassembled WGS sequence"/>
</dbReference>
<evidence type="ECO:0000313" key="9">
    <source>
        <dbReference type="Proteomes" id="UP001501480"/>
    </source>
</evidence>
<evidence type="ECO:0000313" key="8">
    <source>
        <dbReference type="EMBL" id="GAA2073987.1"/>
    </source>
</evidence>
<keyword evidence="9" id="KW-1185">Reference proteome</keyword>
<dbReference type="PANTHER" id="PTHR34584">
    <property type="entry name" value="NA(+)/H(+) ANTIPORTER SUBUNIT E1"/>
    <property type="match status" value="1"/>
</dbReference>
<evidence type="ECO:0000256" key="1">
    <source>
        <dbReference type="ARBA" id="ARBA00004651"/>
    </source>
</evidence>
<sequence>MTIVRRLLRFPGFAVWFAWQMLRANAQVAADLLTPGSASTPAIVAYRTRRLSPMELTALTSLITLTPGTLTIDVDVDERDDDQVLYVLGLYAPADARDFHAELRELEDRLLRVVRPARDLVAEEEG</sequence>
<keyword evidence="3" id="KW-1003">Cell membrane</keyword>
<organism evidence="8 9">
    <name type="scientific">Aeromicrobium halocynthiae</name>
    <dbReference type="NCBI Taxonomy" id="560557"/>
    <lineage>
        <taxon>Bacteria</taxon>
        <taxon>Bacillati</taxon>
        <taxon>Actinomycetota</taxon>
        <taxon>Actinomycetes</taxon>
        <taxon>Propionibacteriales</taxon>
        <taxon>Nocardioidaceae</taxon>
        <taxon>Aeromicrobium</taxon>
    </lineage>
</organism>
<protein>
    <recommendedName>
        <fullName evidence="10">Cation transporter</fullName>
    </recommendedName>
</protein>
<accession>A0ABN2VVX0</accession>
<evidence type="ECO:0000256" key="7">
    <source>
        <dbReference type="SAM" id="SignalP"/>
    </source>
</evidence>
<dbReference type="EMBL" id="BAAAPY010000002">
    <property type="protein sequence ID" value="GAA2073987.1"/>
    <property type="molecule type" value="Genomic_DNA"/>
</dbReference>
<dbReference type="InterPro" id="IPR002758">
    <property type="entry name" value="Cation_antiport_E"/>
</dbReference>